<organism evidence="1 2">
    <name type="scientific">Choiromyces venosus 120613-1</name>
    <dbReference type="NCBI Taxonomy" id="1336337"/>
    <lineage>
        <taxon>Eukaryota</taxon>
        <taxon>Fungi</taxon>
        <taxon>Dikarya</taxon>
        <taxon>Ascomycota</taxon>
        <taxon>Pezizomycotina</taxon>
        <taxon>Pezizomycetes</taxon>
        <taxon>Pezizales</taxon>
        <taxon>Tuberaceae</taxon>
        <taxon>Choiromyces</taxon>
    </lineage>
</organism>
<dbReference type="STRING" id="1336337.A0A3N4JB11"/>
<accession>A0A3N4JB11</accession>
<proteinExistence type="predicted"/>
<dbReference type="OrthoDB" id="2246127at2759"/>
<gene>
    <name evidence="1" type="ORF">L873DRAFT_1476533</name>
</gene>
<reference evidence="1 2" key="1">
    <citation type="journal article" date="2018" name="Nat. Ecol. Evol.">
        <title>Pezizomycetes genomes reveal the molecular basis of ectomycorrhizal truffle lifestyle.</title>
        <authorList>
            <person name="Murat C."/>
            <person name="Payen T."/>
            <person name="Noel B."/>
            <person name="Kuo A."/>
            <person name="Morin E."/>
            <person name="Chen J."/>
            <person name="Kohler A."/>
            <person name="Krizsan K."/>
            <person name="Balestrini R."/>
            <person name="Da Silva C."/>
            <person name="Montanini B."/>
            <person name="Hainaut M."/>
            <person name="Levati E."/>
            <person name="Barry K.W."/>
            <person name="Belfiori B."/>
            <person name="Cichocki N."/>
            <person name="Clum A."/>
            <person name="Dockter R.B."/>
            <person name="Fauchery L."/>
            <person name="Guy J."/>
            <person name="Iotti M."/>
            <person name="Le Tacon F."/>
            <person name="Lindquist E.A."/>
            <person name="Lipzen A."/>
            <person name="Malagnac F."/>
            <person name="Mello A."/>
            <person name="Molinier V."/>
            <person name="Miyauchi S."/>
            <person name="Poulain J."/>
            <person name="Riccioni C."/>
            <person name="Rubini A."/>
            <person name="Sitrit Y."/>
            <person name="Splivallo R."/>
            <person name="Traeger S."/>
            <person name="Wang M."/>
            <person name="Zifcakova L."/>
            <person name="Wipf D."/>
            <person name="Zambonelli A."/>
            <person name="Paolocci F."/>
            <person name="Nowrousian M."/>
            <person name="Ottonello S."/>
            <person name="Baldrian P."/>
            <person name="Spatafora J.W."/>
            <person name="Henrissat B."/>
            <person name="Nagy L.G."/>
            <person name="Aury J.M."/>
            <person name="Wincker P."/>
            <person name="Grigoriev I.V."/>
            <person name="Bonfante P."/>
            <person name="Martin F.M."/>
        </authorList>
    </citation>
    <scope>NUCLEOTIDE SEQUENCE [LARGE SCALE GENOMIC DNA]</scope>
    <source>
        <strain evidence="1 2">120613-1</strain>
    </source>
</reference>
<evidence type="ECO:0000313" key="2">
    <source>
        <dbReference type="Proteomes" id="UP000276215"/>
    </source>
</evidence>
<sequence>MMNEIKQLQRGIIGYDANNKNSVIITGSLLMVKGDNPASSTLANHLWKSDFPCRACLFNKKEPTNTSTNIQNRTVVPFRNKACTIELLNAWSKDYQFNLPNTQGIKLGTGLTCQISPLYEVLGFDPHLDQLFECLHTWFLGPLKHITQAFLNSKLVKKYNPELKLFINSLSWDGFSETITGRRVVNWHGSFVGKDYKLFAQVAPFICLQFLQPRTDAWLYDNQRRNREFTGIPNNDGATEETILTNLVVTVRQT</sequence>
<dbReference type="Proteomes" id="UP000276215">
    <property type="component" value="Unassembled WGS sequence"/>
</dbReference>
<name>A0A3N4JB11_9PEZI</name>
<dbReference type="AlphaFoldDB" id="A0A3N4JB11"/>
<keyword evidence="2" id="KW-1185">Reference proteome</keyword>
<protein>
    <submittedName>
        <fullName evidence="1">Uncharacterized protein</fullName>
    </submittedName>
</protein>
<dbReference type="EMBL" id="ML120442">
    <property type="protein sequence ID" value="RPA94178.1"/>
    <property type="molecule type" value="Genomic_DNA"/>
</dbReference>
<evidence type="ECO:0000313" key="1">
    <source>
        <dbReference type="EMBL" id="RPA94178.1"/>
    </source>
</evidence>